<evidence type="ECO:0008006" key="3">
    <source>
        <dbReference type="Google" id="ProtNLM"/>
    </source>
</evidence>
<dbReference type="Proteomes" id="UP000563151">
    <property type="component" value="Unassembled WGS sequence"/>
</dbReference>
<name>A0A923EAQ2_CLOTT</name>
<comment type="caution">
    <text evidence="1">The sequence shown here is derived from an EMBL/GenBank/DDBJ whole genome shotgun (WGS) entry which is preliminary data.</text>
</comment>
<gene>
    <name evidence="1" type="ORF">HGG79_11275</name>
</gene>
<sequence>MYGESHNIKEILNVDLIETLPNILSKSHGISIGNVHKGLFKLSDIGLSKLFIHSNKGPYVFIKFENNTYMIINFRNTNNTYTLFNRLLRYINK</sequence>
<reference evidence="1 2" key="1">
    <citation type="submission" date="2020-04" db="EMBL/GenBank/DDBJ databases">
        <title>Genomic insights into acetone-butanol-ethanol (ABE) fermentation by sequencing solventogenic clostridia strains.</title>
        <authorList>
            <person name="Brown S."/>
        </authorList>
    </citation>
    <scope>NUCLEOTIDE SEQUENCE [LARGE SCALE GENOMIC DNA]</scope>
    <source>
        <strain evidence="1 2">DJ011</strain>
    </source>
</reference>
<evidence type="ECO:0000313" key="1">
    <source>
        <dbReference type="EMBL" id="MBC2398347.1"/>
    </source>
</evidence>
<accession>A0A923EAQ2</accession>
<dbReference type="EMBL" id="JAAZWO010000013">
    <property type="protein sequence ID" value="MBC2398347.1"/>
    <property type="molecule type" value="Genomic_DNA"/>
</dbReference>
<protein>
    <recommendedName>
        <fullName evidence="3">Bacterial Pleckstrin homology domain-containing protein</fullName>
    </recommendedName>
</protein>
<keyword evidence="2" id="KW-1185">Reference proteome</keyword>
<evidence type="ECO:0000313" key="2">
    <source>
        <dbReference type="Proteomes" id="UP000563151"/>
    </source>
</evidence>
<proteinExistence type="predicted"/>
<dbReference type="AlphaFoldDB" id="A0A923EAQ2"/>
<organism evidence="1 2">
    <name type="scientific">Clostridium tetanomorphum</name>
    <dbReference type="NCBI Taxonomy" id="1553"/>
    <lineage>
        <taxon>Bacteria</taxon>
        <taxon>Bacillati</taxon>
        <taxon>Bacillota</taxon>
        <taxon>Clostridia</taxon>
        <taxon>Eubacteriales</taxon>
        <taxon>Clostridiaceae</taxon>
        <taxon>Clostridium</taxon>
    </lineage>
</organism>